<evidence type="ECO:0000256" key="2">
    <source>
        <dbReference type="ARBA" id="ARBA00005641"/>
    </source>
</evidence>
<dbReference type="Proteomes" id="UP000646827">
    <property type="component" value="Unassembled WGS sequence"/>
</dbReference>
<accession>A0A8H7VNN6</accession>
<evidence type="ECO:0000256" key="3">
    <source>
        <dbReference type="ARBA" id="ARBA00012706"/>
    </source>
</evidence>
<dbReference type="InterPro" id="IPR017853">
    <property type="entry name" value="GH"/>
</dbReference>
<comment type="similarity">
    <text evidence="2">Belongs to the glycosyl hydrolase 5 (cellulase A) family.</text>
</comment>
<evidence type="ECO:0000256" key="4">
    <source>
        <dbReference type="ARBA" id="ARBA00022801"/>
    </source>
</evidence>
<keyword evidence="4" id="KW-0378">Hydrolase</keyword>
<evidence type="ECO:0000256" key="1">
    <source>
        <dbReference type="ARBA" id="ARBA00001678"/>
    </source>
</evidence>
<dbReference type="PANTHER" id="PTHR31451">
    <property type="match status" value="1"/>
</dbReference>
<dbReference type="AlphaFoldDB" id="A0A8H7VNN6"/>
<evidence type="ECO:0000256" key="5">
    <source>
        <dbReference type="ARBA" id="ARBA00023295"/>
    </source>
</evidence>
<feature type="chain" id="PRO_5034508783" description="mannan endo-1,4-beta-mannosidase" evidence="6">
    <location>
        <begin position="24"/>
        <end position="442"/>
    </location>
</feature>
<protein>
    <recommendedName>
        <fullName evidence="3">mannan endo-1,4-beta-mannosidase</fullName>
        <ecNumber evidence="3">3.2.1.78</ecNumber>
    </recommendedName>
</protein>
<dbReference type="SUPFAM" id="SSF51445">
    <property type="entry name" value="(Trans)glycosidases"/>
    <property type="match status" value="1"/>
</dbReference>
<keyword evidence="5" id="KW-0326">Glycosidase</keyword>
<proteinExistence type="inferred from homology"/>
<comment type="catalytic activity">
    <reaction evidence="1">
        <text>Random hydrolysis of (1-&gt;4)-beta-D-mannosidic linkages in mannans, galactomannans and glucomannans.</text>
        <dbReference type="EC" id="3.2.1.78"/>
    </reaction>
</comment>
<evidence type="ECO:0000313" key="9">
    <source>
        <dbReference type="Proteomes" id="UP000646827"/>
    </source>
</evidence>
<sequence>MKRFLSLALALTVALTGLDTSQAAPHNTKNRDFVEVASDGKGFTLNGEPYTIRGANYWQGMNLGADDCSGGDRDRLDKEMELLVKMGINNLRVMASSEGPDDQKQRMRPSLMYAPGEYNEGVFQGLDYLLDAMDRHGLTAVMTLNNYWQWSGGFAQYVAWIDKNQTAYPLPEGDQNWDTFTKYSARFYNDTEIYEEAQGMWKKHIETVITRRNTINGKIYRDDPVIMSWQLANEPQEGPDAWFEETSTFIKELAPKHLVSAGIEAKLDQFDFNRAHTPKNIDYTTCHLWVENWEIYDPSNKSSIVDAQIYADDYVHSRAQWATELNKPIIMEEFGMARDAWIKPDDEVFKYSPDTPTAHKDQYYKGIFDNIVSLAKKRQFSGSNFWAYAGLGRSTDYPNQYGMVWVADPPHEKRGWYSVYNTDTTVKVIEEYNSQLKALEEE</sequence>
<dbReference type="EMBL" id="JAEPRB010000067">
    <property type="protein sequence ID" value="KAG2223133.1"/>
    <property type="molecule type" value="Genomic_DNA"/>
</dbReference>
<gene>
    <name evidence="8" type="ORF">INT45_005689</name>
</gene>
<dbReference type="EC" id="3.2.1.78" evidence="3"/>
<evidence type="ECO:0000313" key="8">
    <source>
        <dbReference type="EMBL" id="KAG2223133.1"/>
    </source>
</evidence>
<feature type="signal peptide" evidence="6">
    <location>
        <begin position="1"/>
        <end position="23"/>
    </location>
</feature>
<keyword evidence="6" id="KW-0732">Signal</keyword>
<name>A0A8H7VNN6_9FUNG</name>
<dbReference type="InterPro" id="IPR045053">
    <property type="entry name" value="MAN-like"/>
</dbReference>
<organism evidence="8 9">
    <name type="scientific">Circinella minor</name>
    <dbReference type="NCBI Taxonomy" id="1195481"/>
    <lineage>
        <taxon>Eukaryota</taxon>
        <taxon>Fungi</taxon>
        <taxon>Fungi incertae sedis</taxon>
        <taxon>Mucoromycota</taxon>
        <taxon>Mucoromycotina</taxon>
        <taxon>Mucoromycetes</taxon>
        <taxon>Mucorales</taxon>
        <taxon>Lichtheimiaceae</taxon>
        <taxon>Circinella</taxon>
    </lineage>
</organism>
<dbReference type="InterPro" id="IPR001547">
    <property type="entry name" value="Glyco_hydro_5"/>
</dbReference>
<dbReference type="PANTHER" id="PTHR31451:SF40">
    <property type="entry name" value="GLYCOSIDE HYDROLASE FAMILY 5 DOMAIN-CONTAINING PROTEIN"/>
    <property type="match status" value="1"/>
</dbReference>
<dbReference type="Gene3D" id="3.20.20.80">
    <property type="entry name" value="Glycosidases"/>
    <property type="match status" value="1"/>
</dbReference>
<comment type="caution">
    <text evidence="8">The sequence shown here is derived from an EMBL/GenBank/DDBJ whole genome shotgun (WGS) entry which is preliminary data.</text>
</comment>
<dbReference type="OrthoDB" id="406631at2759"/>
<dbReference type="GO" id="GO:0016985">
    <property type="term" value="F:mannan endo-1,4-beta-mannosidase activity"/>
    <property type="evidence" value="ECO:0007669"/>
    <property type="project" value="UniProtKB-EC"/>
</dbReference>
<keyword evidence="9" id="KW-1185">Reference proteome</keyword>
<evidence type="ECO:0000259" key="7">
    <source>
        <dbReference type="Pfam" id="PF26410"/>
    </source>
</evidence>
<evidence type="ECO:0000256" key="6">
    <source>
        <dbReference type="SAM" id="SignalP"/>
    </source>
</evidence>
<feature type="domain" description="Glycoside hydrolase family 5" evidence="7">
    <location>
        <begin position="32"/>
        <end position="440"/>
    </location>
</feature>
<reference evidence="8 9" key="1">
    <citation type="submission" date="2020-12" db="EMBL/GenBank/DDBJ databases">
        <title>Metabolic potential, ecology and presence of endohyphal bacteria is reflected in genomic diversity of Mucoromycotina.</title>
        <authorList>
            <person name="Muszewska A."/>
            <person name="Okrasinska A."/>
            <person name="Steczkiewicz K."/>
            <person name="Drgas O."/>
            <person name="Orlowska M."/>
            <person name="Perlinska-Lenart U."/>
            <person name="Aleksandrzak-Piekarczyk T."/>
            <person name="Szatraj K."/>
            <person name="Zielenkiewicz U."/>
            <person name="Pilsyk S."/>
            <person name="Malc E."/>
            <person name="Mieczkowski P."/>
            <person name="Kruszewska J.S."/>
            <person name="Biernat P."/>
            <person name="Pawlowska J."/>
        </authorList>
    </citation>
    <scope>NUCLEOTIDE SEQUENCE [LARGE SCALE GENOMIC DNA]</scope>
    <source>
        <strain evidence="8 9">CBS 142.35</strain>
    </source>
</reference>
<dbReference type="Pfam" id="PF26410">
    <property type="entry name" value="GH5_mannosidase"/>
    <property type="match status" value="1"/>
</dbReference>